<dbReference type="Proteomes" id="UP000249057">
    <property type="component" value="Unassembled WGS sequence"/>
</dbReference>
<accession>A0ACD1FWN3</accession>
<dbReference type="EMBL" id="KZ825389">
    <property type="protein sequence ID" value="RAH41379.1"/>
    <property type="molecule type" value="Genomic_DNA"/>
</dbReference>
<keyword evidence="2" id="KW-1185">Reference proteome</keyword>
<protein>
    <submittedName>
        <fullName evidence="1">Uncharacterized protein</fullName>
    </submittedName>
</protein>
<organism evidence="1 2">
    <name type="scientific">Aspergillus brunneoviolaceus CBS 621.78</name>
    <dbReference type="NCBI Taxonomy" id="1450534"/>
    <lineage>
        <taxon>Eukaryota</taxon>
        <taxon>Fungi</taxon>
        <taxon>Dikarya</taxon>
        <taxon>Ascomycota</taxon>
        <taxon>Pezizomycotina</taxon>
        <taxon>Eurotiomycetes</taxon>
        <taxon>Eurotiomycetidae</taxon>
        <taxon>Eurotiales</taxon>
        <taxon>Aspergillaceae</taxon>
        <taxon>Aspergillus</taxon>
        <taxon>Aspergillus subgen. Circumdati</taxon>
    </lineage>
</organism>
<reference evidence="1" key="1">
    <citation type="submission" date="2018-02" db="EMBL/GenBank/DDBJ databases">
        <title>The genomes of Aspergillus section Nigri reveals drivers in fungal speciation.</title>
        <authorList>
            <consortium name="DOE Joint Genome Institute"/>
            <person name="Vesth T.C."/>
            <person name="Nybo J."/>
            <person name="Theobald S."/>
            <person name="Brandl J."/>
            <person name="Frisvad J.C."/>
            <person name="Nielsen K.F."/>
            <person name="Lyhne E.K."/>
            <person name="Kogle M.E."/>
            <person name="Kuo A."/>
            <person name="Riley R."/>
            <person name="Clum A."/>
            <person name="Nolan M."/>
            <person name="Lipzen A."/>
            <person name="Salamov A."/>
            <person name="Henrissat B."/>
            <person name="Wiebenga A."/>
            <person name="De vries R.P."/>
            <person name="Grigoriev I.V."/>
            <person name="Mortensen U.H."/>
            <person name="Andersen M.R."/>
            <person name="Baker S.E."/>
        </authorList>
    </citation>
    <scope>NUCLEOTIDE SEQUENCE</scope>
    <source>
        <strain evidence="1">CBS 621.78</strain>
    </source>
</reference>
<proteinExistence type="predicted"/>
<evidence type="ECO:0000313" key="1">
    <source>
        <dbReference type="EMBL" id="RAH41379.1"/>
    </source>
</evidence>
<evidence type="ECO:0000313" key="2">
    <source>
        <dbReference type="Proteomes" id="UP000249057"/>
    </source>
</evidence>
<name>A0ACD1FWN3_9EURO</name>
<gene>
    <name evidence="1" type="ORF">BO95DRAFT_272301</name>
</gene>
<sequence length="93" mass="10171">MCIMSIIVTVGAQLSRWSLLASFQCAWDGDVMPCQTGAVSSMENQRSFSVPSCHCSIVGQVMIDRSWETCDDTLRSTASVSMSMSMLNEHLVS</sequence>